<comment type="caution">
    <text evidence="2">The sequence shown here is derived from an EMBL/GenBank/DDBJ whole genome shotgun (WGS) entry which is preliminary data.</text>
</comment>
<evidence type="ECO:0000313" key="3">
    <source>
        <dbReference type="Proteomes" id="UP000639859"/>
    </source>
</evidence>
<evidence type="ECO:0000313" key="2">
    <source>
        <dbReference type="EMBL" id="MBI1682397.1"/>
    </source>
</evidence>
<sequence length="95" mass="10856">MIDSGVPLAHYRQHKADVLLDCDNCMLSRSIPLEIVIERLNARGLDGENVGIREVARYTKGPCPRCGKRAWSTRPDFPGWPGQDGLPRDWDRRQR</sequence>
<accession>A0ABS0SRZ8</accession>
<dbReference type="Proteomes" id="UP000639859">
    <property type="component" value="Unassembled WGS sequence"/>
</dbReference>
<dbReference type="RefSeq" id="WP_198574352.1">
    <property type="nucleotide sequence ID" value="NZ_JADWOX010000001.1"/>
</dbReference>
<gene>
    <name evidence="2" type="ORF">I4Q42_01800</name>
</gene>
<dbReference type="EMBL" id="JADWOX010000001">
    <property type="protein sequence ID" value="MBI1682397.1"/>
    <property type="molecule type" value="Genomic_DNA"/>
</dbReference>
<protein>
    <submittedName>
        <fullName evidence="2">Uncharacterized protein</fullName>
    </submittedName>
</protein>
<name>A0ABS0SRZ8_9CAUL</name>
<feature type="region of interest" description="Disordered" evidence="1">
    <location>
        <begin position="73"/>
        <end position="95"/>
    </location>
</feature>
<reference evidence="2 3" key="1">
    <citation type="submission" date="2020-11" db="EMBL/GenBank/DDBJ databases">
        <title>genome sequence of strain KACC 18849.</title>
        <authorList>
            <person name="Gao J."/>
            <person name="Zhang X."/>
        </authorList>
    </citation>
    <scope>NUCLEOTIDE SEQUENCE [LARGE SCALE GENOMIC DNA]</scope>
    <source>
        <strain evidence="2 3">KACC 18849</strain>
    </source>
</reference>
<keyword evidence="3" id="KW-1185">Reference proteome</keyword>
<feature type="compositionally biased region" description="Basic and acidic residues" evidence="1">
    <location>
        <begin position="86"/>
        <end position="95"/>
    </location>
</feature>
<organism evidence="2 3">
    <name type="scientific">Caulobacter hibisci</name>
    <dbReference type="NCBI Taxonomy" id="2035993"/>
    <lineage>
        <taxon>Bacteria</taxon>
        <taxon>Pseudomonadati</taxon>
        <taxon>Pseudomonadota</taxon>
        <taxon>Alphaproteobacteria</taxon>
        <taxon>Caulobacterales</taxon>
        <taxon>Caulobacteraceae</taxon>
        <taxon>Caulobacter</taxon>
    </lineage>
</organism>
<proteinExistence type="predicted"/>
<evidence type="ECO:0000256" key="1">
    <source>
        <dbReference type="SAM" id="MobiDB-lite"/>
    </source>
</evidence>